<evidence type="ECO:0000256" key="2">
    <source>
        <dbReference type="SAM" id="SignalP"/>
    </source>
</evidence>
<feature type="chain" id="PRO_5035249761" description="Protein-tyrosine sulfotransferase" evidence="2">
    <location>
        <begin position="17"/>
        <end position="477"/>
    </location>
</feature>
<dbReference type="OrthoDB" id="48379at2759"/>
<keyword evidence="4" id="KW-1185">Reference proteome</keyword>
<reference evidence="3" key="1">
    <citation type="submission" date="2021-05" db="EMBL/GenBank/DDBJ databases">
        <title>The genome of the haptophyte Pavlova lutheri (Diacronema luteri, Pavlovales) - a model for lipid biosynthesis in eukaryotic algae.</title>
        <authorList>
            <person name="Hulatt C.J."/>
            <person name="Posewitz M.C."/>
        </authorList>
    </citation>
    <scope>NUCLEOTIDE SEQUENCE</scope>
    <source>
        <strain evidence="3">NIVA-4/92</strain>
    </source>
</reference>
<comment type="caution">
    <text evidence="3">The sequence shown here is derived from an EMBL/GenBank/DDBJ whole genome shotgun (WGS) entry which is preliminary data.</text>
</comment>
<name>A0A8J5XNQ6_DIALT</name>
<feature type="region of interest" description="Disordered" evidence="1">
    <location>
        <begin position="436"/>
        <end position="477"/>
    </location>
</feature>
<feature type="region of interest" description="Disordered" evidence="1">
    <location>
        <begin position="18"/>
        <end position="42"/>
    </location>
</feature>
<protein>
    <recommendedName>
        <fullName evidence="5">Protein-tyrosine sulfotransferase</fullName>
    </recommendedName>
</protein>
<keyword evidence="2" id="KW-0732">Signal</keyword>
<feature type="compositionally biased region" description="Low complexity" evidence="1">
    <location>
        <begin position="439"/>
        <end position="448"/>
    </location>
</feature>
<evidence type="ECO:0008006" key="5">
    <source>
        <dbReference type="Google" id="ProtNLM"/>
    </source>
</evidence>
<sequence>MLAVLCCCALPTVATARAASAPAPTDSPPRRATARAAAAGARAPPDAVLHVGPYKTASTTLEIAALQKHRLLLERLDDFFIPRGLPGAHARHKSHGNLADALRADRPTEQPAWRAFAGPAREAASRGRRLLLSSEGFCALQPRQAALLASSLRALGFGALRVVIVHRRLYDKLASLHSQAFMRADLPRVADYEPIADWLARNGTSVQARYGQTAALRAMYTSVGARVSILNLHAAAPEAAWAPPAEAAAVLSAPPAPVAPTPARASPSAAATPRALVAVYVCDHVRAARTCARLRAARGASGAAGARAANSRPRETAPLYDLVYAAAAARGLAVLRNARAVVGALRDRGLLARPAFGLELRCPSANVRQRLLDATLADERALAAPAELAPAELRALRDDFAEKAERALCSAAPAPRGAAVWAKQLDVAFGRASAEEEAAWGASGSGVARDGGRAGGDERASGDGVAGVGAAPRPLRP</sequence>
<dbReference type="AlphaFoldDB" id="A0A8J5XNQ6"/>
<organism evidence="3 4">
    <name type="scientific">Diacronema lutheri</name>
    <name type="common">Unicellular marine alga</name>
    <name type="synonym">Monochrysis lutheri</name>
    <dbReference type="NCBI Taxonomy" id="2081491"/>
    <lineage>
        <taxon>Eukaryota</taxon>
        <taxon>Haptista</taxon>
        <taxon>Haptophyta</taxon>
        <taxon>Pavlovophyceae</taxon>
        <taxon>Pavlovales</taxon>
        <taxon>Pavlovaceae</taxon>
        <taxon>Diacronema</taxon>
    </lineage>
</organism>
<dbReference type="Proteomes" id="UP000751190">
    <property type="component" value="Unassembled WGS sequence"/>
</dbReference>
<dbReference type="EMBL" id="JAGTXO010000020">
    <property type="protein sequence ID" value="KAG8462580.1"/>
    <property type="molecule type" value="Genomic_DNA"/>
</dbReference>
<feature type="compositionally biased region" description="Basic and acidic residues" evidence="1">
    <location>
        <begin position="450"/>
        <end position="461"/>
    </location>
</feature>
<evidence type="ECO:0000256" key="1">
    <source>
        <dbReference type="SAM" id="MobiDB-lite"/>
    </source>
</evidence>
<feature type="signal peptide" evidence="2">
    <location>
        <begin position="1"/>
        <end position="16"/>
    </location>
</feature>
<gene>
    <name evidence="3" type="ORF">KFE25_010405</name>
</gene>
<evidence type="ECO:0000313" key="4">
    <source>
        <dbReference type="Proteomes" id="UP000751190"/>
    </source>
</evidence>
<accession>A0A8J5XNQ6</accession>
<evidence type="ECO:0000313" key="3">
    <source>
        <dbReference type="EMBL" id="KAG8462580.1"/>
    </source>
</evidence>
<proteinExistence type="predicted"/>